<dbReference type="Gene3D" id="1.20.1270.210">
    <property type="match status" value="1"/>
</dbReference>
<evidence type="ECO:0000313" key="3">
    <source>
        <dbReference type="Proteomes" id="UP000218023"/>
    </source>
</evidence>
<reference evidence="2 3" key="1">
    <citation type="submission" date="2017-09" db="EMBL/GenBank/DDBJ databases">
        <title>Paracoccus alkalisoli sp. nov., isolated from saline alkaline soil.</title>
        <authorList>
            <person name="Dong X."/>
            <person name="Zhang G."/>
        </authorList>
    </citation>
    <scope>NUCLEOTIDE SEQUENCE [LARGE SCALE GENOMIC DNA]</scope>
    <source>
        <strain evidence="2 3">WN007</strain>
    </source>
</reference>
<proteinExistence type="predicted"/>
<dbReference type="InterPro" id="IPR006944">
    <property type="entry name" value="Phage/GTA_portal"/>
</dbReference>
<dbReference type="Pfam" id="PF04860">
    <property type="entry name" value="Phage_portal"/>
    <property type="match status" value="1"/>
</dbReference>
<name>A0A2A2GPA5_9RHOB</name>
<protein>
    <submittedName>
        <fullName evidence="2">Phage portal protein</fullName>
    </submittedName>
</protein>
<dbReference type="Gene3D" id="3.30.1120.70">
    <property type="match status" value="1"/>
</dbReference>
<dbReference type="Proteomes" id="UP000218023">
    <property type="component" value="Unassembled WGS sequence"/>
</dbReference>
<dbReference type="AlphaFoldDB" id="A0A2A2GPA5"/>
<dbReference type="Gene3D" id="3.40.140.120">
    <property type="match status" value="1"/>
</dbReference>
<sequence>MRSSLARAFGRGTPTENKSVTLTDPAALSLFGIQPSATGIHVSATSAMRVPAVACAVGLIAETCAGLPFKLYARADKAALTDHPSFRLVHDEANPWTSAEELREELTTDALLRGHGYALVVRNSLGDALELHRLDPALVTPETTIDGEPVYRVRQVQGGDRLYPHTEILHVRAFGGVSPIILGREAIGLAIAAEAHLAGFHANGGRPSGIIKHPGKLDAEALKKIAASWFKTHGGEKSGGTAVLDEGMDYLPVTGSHADAQFLENRIEQVREIARIFRIPPTMLMELSRGTWSNSEQMGRQFLTMTLRPWLKRWQAAYARVLLKPEERATAYVEALTDDLLTIDHAARATAYSQYRAMGAMTANEVRAGLNLTPHTNGNELVNPFTSSAHAPNAPTKETTE</sequence>
<gene>
    <name evidence="2" type="ORF">CK240_02180</name>
</gene>
<comment type="caution">
    <text evidence="2">The sequence shown here is derived from an EMBL/GenBank/DDBJ whole genome shotgun (WGS) entry which is preliminary data.</text>
</comment>
<dbReference type="NCBIfam" id="TIGR01537">
    <property type="entry name" value="portal_HK97"/>
    <property type="match status" value="1"/>
</dbReference>
<evidence type="ECO:0000313" key="2">
    <source>
        <dbReference type="EMBL" id="PAU99080.1"/>
    </source>
</evidence>
<accession>A0A2A2GPA5</accession>
<dbReference type="InterPro" id="IPR006427">
    <property type="entry name" value="Portal_HK97"/>
</dbReference>
<dbReference type="EMBL" id="NSJZ01000001">
    <property type="protein sequence ID" value="PAU99080.1"/>
    <property type="molecule type" value="Genomic_DNA"/>
</dbReference>
<organism evidence="2 3">
    <name type="scientific">Paracoccus salipaludis</name>
    <dbReference type="NCBI Taxonomy" id="2032623"/>
    <lineage>
        <taxon>Bacteria</taxon>
        <taxon>Pseudomonadati</taxon>
        <taxon>Pseudomonadota</taxon>
        <taxon>Alphaproteobacteria</taxon>
        <taxon>Rhodobacterales</taxon>
        <taxon>Paracoccaceae</taxon>
        <taxon>Paracoccus</taxon>
    </lineage>
</organism>
<feature type="region of interest" description="Disordered" evidence="1">
    <location>
        <begin position="377"/>
        <end position="401"/>
    </location>
</feature>
<keyword evidence="3" id="KW-1185">Reference proteome</keyword>
<feature type="compositionally biased region" description="Polar residues" evidence="1">
    <location>
        <begin position="377"/>
        <end position="390"/>
    </location>
</feature>
<dbReference type="OrthoDB" id="7592047at2"/>
<evidence type="ECO:0000256" key="1">
    <source>
        <dbReference type="SAM" id="MobiDB-lite"/>
    </source>
</evidence>